<evidence type="ECO:0000256" key="4">
    <source>
        <dbReference type="ARBA" id="ARBA00022614"/>
    </source>
</evidence>
<evidence type="ECO:0000256" key="3">
    <source>
        <dbReference type="ARBA" id="ARBA00022525"/>
    </source>
</evidence>
<feature type="chain" id="PRO_5024274430" evidence="10">
    <location>
        <begin position="31"/>
        <end position="628"/>
    </location>
</feature>
<reference evidence="12" key="1">
    <citation type="submission" date="2019-10" db="EMBL/GenBank/DDBJ databases">
        <authorList>
            <consortium name="GenomeTrakr: Next Generation Sequencing Network for Food Pathogen Tracability"/>
        </authorList>
    </citation>
    <scope>NUCLEOTIDE SEQUENCE</scope>
    <source>
        <strain evidence="12">CFSAN085181</strain>
    </source>
</reference>
<accession>A0A5M2ZH54</accession>
<keyword evidence="4" id="KW-0433">Leucine-rich repeat</keyword>
<feature type="compositionally biased region" description="Pro residues" evidence="8">
    <location>
        <begin position="510"/>
        <end position="546"/>
    </location>
</feature>
<feature type="domain" description="Gram-positive cocci surface proteins LPxTG" evidence="11">
    <location>
        <begin position="599"/>
        <end position="628"/>
    </location>
</feature>
<evidence type="ECO:0000256" key="1">
    <source>
        <dbReference type="ARBA" id="ARBA00004168"/>
    </source>
</evidence>
<keyword evidence="9" id="KW-0472">Membrane</keyword>
<dbReference type="InterPro" id="IPR019931">
    <property type="entry name" value="LPXTG_anchor"/>
</dbReference>
<dbReference type="InterPro" id="IPR032675">
    <property type="entry name" value="LRR_dom_sf"/>
</dbReference>
<dbReference type="InterPro" id="IPR035986">
    <property type="entry name" value="PKD_dom_sf"/>
</dbReference>
<dbReference type="PANTHER" id="PTHR46652:SF3">
    <property type="entry name" value="LEUCINE-RICH REPEAT-CONTAINING PROTEIN 9"/>
    <property type="match status" value="1"/>
</dbReference>
<dbReference type="InterPro" id="IPR054360">
    <property type="entry name" value="InlK_D2"/>
</dbReference>
<keyword evidence="9" id="KW-1133">Transmembrane helix</keyword>
<dbReference type="Gene3D" id="2.60.40.3890">
    <property type="match status" value="1"/>
</dbReference>
<dbReference type="Pfam" id="PF22122">
    <property type="entry name" value="InlK_D2"/>
    <property type="match status" value="1"/>
</dbReference>
<dbReference type="NCBIfam" id="NF033932">
    <property type="entry name" value="LapB_rpt_80"/>
    <property type="match status" value="2"/>
</dbReference>
<evidence type="ECO:0000256" key="5">
    <source>
        <dbReference type="ARBA" id="ARBA00022729"/>
    </source>
</evidence>
<dbReference type="CDD" id="cd00146">
    <property type="entry name" value="PKD"/>
    <property type="match status" value="1"/>
</dbReference>
<dbReference type="Pfam" id="PF18981">
    <property type="entry name" value="InlK_D3"/>
    <property type="match status" value="2"/>
</dbReference>
<dbReference type="PROSITE" id="PS50847">
    <property type="entry name" value="GRAM_POS_ANCHORING"/>
    <property type="match status" value="1"/>
</dbReference>
<comment type="caution">
    <text evidence="12">The sequence shown here is derived from an EMBL/GenBank/DDBJ whole genome shotgun (WGS) entry which is preliminary data.</text>
</comment>
<evidence type="ECO:0000313" key="12">
    <source>
        <dbReference type="EMBL" id="EDH0804882.1"/>
    </source>
</evidence>
<feature type="transmembrane region" description="Helical" evidence="9">
    <location>
        <begin position="606"/>
        <end position="625"/>
    </location>
</feature>
<feature type="signal peptide" evidence="10">
    <location>
        <begin position="1"/>
        <end position="30"/>
    </location>
</feature>
<evidence type="ECO:0000256" key="9">
    <source>
        <dbReference type="SAM" id="Phobius"/>
    </source>
</evidence>
<dbReference type="AlphaFoldDB" id="A0A5M2ZH54"/>
<evidence type="ECO:0000256" key="2">
    <source>
        <dbReference type="ARBA" id="ARBA00022512"/>
    </source>
</evidence>
<dbReference type="PROSITE" id="PS51450">
    <property type="entry name" value="LRR"/>
    <property type="match status" value="1"/>
</dbReference>
<evidence type="ECO:0000256" key="6">
    <source>
        <dbReference type="ARBA" id="ARBA00022737"/>
    </source>
</evidence>
<keyword evidence="2" id="KW-0134">Cell wall</keyword>
<keyword evidence="9" id="KW-0812">Transmembrane</keyword>
<evidence type="ECO:0000259" key="11">
    <source>
        <dbReference type="PROSITE" id="PS50847"/>
    </source>
</evidence>
<dbReference type="Gene3D" id="3.80.10.10">
    <property type="entry name" value="Ribonuclease Inhibitor"/>
    <property type="match status" value="1"/>
</dbReference>
<keyword evidence="5 10" id="KW-0732">Signal</keyword>
<dbReference type="InterPro" id="IPR050836">
    <property type="entry name" value="SDS22/Internalin_LRR"/>
</dbReference>
<dbReference type="NCBIfam" id="TIGR01167">
    <property type="entry name" value="LPXTG_anchor"/>
    <property type="match status" value="1"/>
</dbReference>
<keyword evidence="6" id="KW-0677">Repeat</keyword>
<dbReference type="SUPFAM" id="SSF49299">
    <property type="entry name" value="PKD domain"/>
    <property type="match status" value="1"/>
</dbReference>
<dbReference type="InterPro" id="IPR001611">
    <property type="entry name" value="Leu-rich_rpt"/>
</dbReference>
<gene>
    <name evidence="12" type="ORF">GCV55_05265</name>
</gene>
<organism evidence="12">
    <name type="scientific">Listeria monocytogenes</name>
    <dbReference type="NCBI Taxonomy" id="1639"/>
    <lineage>
        <taxon>Bacteria</taxon>
        <taxon>Bacillati</taxon>
        <taxon>Bacillota</taxon>
        <taxon>Bacilli</taxon>
        <taxon>Bacillales</taxon>
        <taxon>Listeriaceae</taxon>
        <taxon>Listeria</taxon>
    </lineage>
</organism>
<keyword evidence="3" id="KW-0964">Secreted</keyword>
<name>A0A5M2ZH54_LISMN</name>
<dbReference type="Gene3D" id="2.60.40.10">
    <property type="entry name" value="Immunoglobulins"/>
    <property type="match status" value="2"/>
</dbReference>
<dbReference type="SUPFAM" id="SSF52058">
    <property type="entry name" value="L domain-like"/>
    <property type="match status" value="1"/>
</dbReference>
<dbReference type="InterPro" id="IPR044056">
    <property type="entry name" value="InlI_Ig-like"/>
</dbReference>
<comment type="subcellular location">
    <subcellularLocation>
        <location evidence="1">Secreted</location>
        <location evidence="1">Cell wall</location>
        <topology evidence="1">Peptidoglycan-anchor</topology>
    </subcellularLocation>
</comment>
<evidence type="ECO:0000256" key="7">
    <source>
        <dbReference type="ARBA" id="ARBA00023088"/>
    </source>
</evidence>
<dbReference type="EMBL" id="AAMGHL010000001">
    <property type="protein sequence ID" value="EDH0804882.1"/>
    <property type="molecule type" value="Genomic_DNA"/>
</dbReference>
<dbReference type="InterPro" id="IPR013783">
    <property type="entry name" value="Ig-like_fold"/>
</dbReference>
<proteinExistence type="predicted"/>
<evidence type="ECO:0000256" key="10">
    <source>
        <dbReference type="SAM" id="SignalP"/>
    </source>
</evidence>
<sequence>MSIKSKIIKVGICGVMVMVPLSQVSFPSFAAEEVGVEAGQDIVNIPDSELKKQLNTTLGQAPDADITEAQMAKFKNFSLGSGITDLTGIEYLKNIEELYLNNLNVSSYEPIKSLTTLKSLTINGKNVTSGKLPDFSGLSNLTSLDVSQTSIDNAALSKLSNIPNLVKLNISGNLNITKLNNLENLPKLQELNAMSCQINDFKGVADFPSLTSFQGGNQRFGFDSFDTDGFKNIKSSELTFDAAAQTLFIPFSIVPETTVLNYDGTPLPVNTSPVYTNIGLGDSSYVVSDDKISNNQQGMTLSGFSQADFDSLTAFELVVGLDGENITKPANLANGTYDLKEIASYRAFSVDHSVNITAEDNISYIQGDAVTPEKFLTDIKADANGGTITSDFAEKVDFTKPGTYTVTLNASNTAGLRAEPVQVTVTVIEKTVITAEAEVSYDMNATKSEADFLADIKAATNDGTAITTDFATAVDLTKAGEYTVTLNAENDKQKATALKVTVKVKDTTPVPDPTPTPDPDPTPGPDPTPDPDPTPTPDPDPTPEPSTDPGTDPAEGPIYSADSSDSVEDPSDSSEVKKSSDPILFFSASPAPKSTTKTLPKTGDSLPATGVVAGFLVLGLGVLIARKK</sequence>
<dbReference type="RefSeq" id="WP_070031794.1">
    <property type="nucleotide sequence ID" value="NZ_JABXNF010000007.1"/>
</dbReference>
<evidence type="ECO:0000256" key="8">
    <source>
        <dbReference type="SAM" id="MobiDB-lite"/>
    </source>
</evidence>
<protein>
    <submittedName>
        <fullName evidence="12">LapB repeat-containing protein</fullName>
    </submittedName>
</protein>
<dbReference type="PANTHER" id="PTHR46652">
    <property type="entry name" value="LEUCINE-RICH REPEAT AND IQ DOMAIN-CONTAINING PROTEIN 1-RELATED"/>
    <property type="match status" value="1"/>
</dbReference>
<feature type="region of interest" description="Disordered" evidence="8">
    <location>
        <begin position="503"/>
        <end position="608"/>
    </location>
</feature>
<keyword evidence="7" id="KW-0572">Peptidoglycan-anchor</keyword>